<keyword evidence="4" id="KW-0547">Nucleotide-binding</keyword>
<dbReference type="AlphaFoldDB" id="A0A0P1GR39"/>
<evidence type="ECO:0000256" key="2">
    <source>
        <dbReference type="ARBA" id="ARBA00022643"/>
    </source>
</evidence>
<evidence type="ECO:0000313" key="6">
    <source>
        <dbReference type="Proteomes" id="UP000051681"/>
    </source>
</evidence>
<dbReference type="Gene3D" id="2.40.30.30">
    <property type="entry name" value="Riboflavin kinase-like"/>
    <property type="match status" value="1"/>
</dbReference>
<dbReference type="Proteomes" id="UP000051681">
    <property type="component" value="Unassembled WGS sequence"/>
</dbReference>
<sequence length="183" mass="20915">MSDRLVSYNASVVSGRGIARDHVAAEYNDFRQATGEELFLGSLNLVLAEPVLLNRDTAVSTGDSGRLLWQAHLQGMSVWVYRYANAPLHVAEILSPVKLRDAFDLTDGDTVDIVLSKRDIVPLSRRRQAAWRLLWQGRGHWAYQRDWYYWRFRTLAADLGATQKPIRRGVVLSILKYVIRGFR</sequence>
<dbReference type="RefSeq" id="WP_058319146.1">
    <property type="nucleotide sequence ID" value="NZ_CYSF01000012.1"/>
</dbReference>
<dbReference type="SUPFAM" id="SSF82114">
    <property type="entry name" value="Riboflavin kinase-like"/>
    <property type="match status" value="1"/>
</dbReference>
<keyword evidence="6" id="KW-1185">Reference proteome</keyword>
<accession>A0A0P1GR39</accession>
<gene>
    <name evidence="5" type="ORF">TM5383_02287</name>
</gene>
<dbReference type="InterPro" id="IPR023465">
    <property type="entry name" value="Riboflavin_kinase_dom_sf"/>
</dbReference>
<keyword evidence="1" id="KW-0285">Flavoprotein</keyword>
<protein>
    <submittedName>
        <fullName evidence="5">Riboflavin kinase</fullName>
    </submittedName>
</protein>
<dbReference type="GO" id="GO:0000166">
    <property type="term" value="F:nucleotide binding"/>
    <property type="evidence" value="ECO:0007669"/>
    <property type="project" value="UniProtKB-KW"/>
</dbReference>
<dbReference type="GO" id="GO:0009231">
    <property type="term" value="P:riboflavin biosynthetic process"/>
    <property type="evidence" value="ECO:0007669"/>
    <property type="project" value="InterPro"/>
</dbReference>
<keyword evidence="3" id="KW-0808">Transferase</keyword>
<organism evidence="5 6">
    <name type="scientific">Thalassovita mediterranea</name>
    <dbReference type="NCBI Taxonomy" id="340021"/>
    <lineage>
        <taxon>Bacteria</taxon>
        <taxon>Pseudomonadati</taxon>
        <taxon>Pseudomonadota</taxon>
        <taxon>Alphaproteobacteria</taxon>
        <taxon>Rhodobacterales</taxon>
        <taxon>Roseobacteraceae</taxon>
        <taxon>Thalassovita</taxon>
    </lineage>
</organism>
<evidence type="ECO:0000313" key="5">
    <source>
        <dbReference type="EMBL" id="CUH85060.1"/>
    </source>
</evidence>
<keyword evidence="2" id="KW-0288">FMN</keyword>
<keyword evidence="5" id="KW-0418">Kinase</keyword>
<evidence type="ECO:0000256" key="3">
    <source>
        <dbReference type="ARBA" id="ARBA00022679"/>
    </source>
</evidence>
<dbReference type="EMBL" id="CYSF01000012">
    <property type="protein sequence ID" value="CUH85060.1"/>
    <property type="molecule type" value="Genomic_DNA"/>
</dbReference>
<evidence type="ECO:0000256" key="4">
    <source>
        <dbReference type="ARBA" id="ARBA00022741"/>
    </source>
</evidence>
<name>A0A0P1GR39_9RHOB</name>
<proteinExistence type="predicted"/>
<dbReference type="GO" id="GO:0008531">
    <property type="term" value="F:riboflavin kinase activity"/>
    <property type="evidence" value="ECO:0007669"/>
    <property type="project" value="InterPro"/>
</dbReference>
<evidence type="ECO:0000256" key="1">
    <source>
        <dbReference type="ARBA" id="ARBA00022630"/>
    </source>
</evidence>
<reference evidence="5 6" key="1">
    <citation type="submission" date="2015-09" db="EMBL/GenBank/DDBJ databases">
        <authorList>
            <consortium name="Swine Surveillance"/>
        </authorList>
    </citation>
    <scope>NUCLEOTIDE SEQUENCE [LARGE SCALE GENOMIC DNA]</scope>
    <source>
        <strain evidence="5 6">CECT 8383</strain>
    </source>
</reference>